<organism evidence="2">
    <name type="scientific">hydrocarbon metagenome</name>
    <dbReference type="NCBI Taxonomy" id="938273"/>
    <lineage>
        <taxon>unclassified sequences</taxon>
        <taxon>metagenomes</taxon>
        <taxon>ecological metagenomes</taxon>
    </lineage>
</organism>
<dbReference type="EMBL" id="LNQE01001285">
    <property type="protein sequence ID" value="KUG19483.1"/>
    <property type="molecule type" value="Genomic_DNA"/>
</dbReference>
<evidence type="ECO:0000256" key="1">
    <source>
        <dbReference type="ARBA" id="ARBA00022596"/>
    </source>
</evidence>
<reference evidence="2" key="1">
    <citation type="journal article" date="2015" name="Proc. Natl. Acad. Sci. U.S.A.">
        <title>Networks of energetic and metabolic interactions define dynamics in microbial communities.</title>
        <authorList>
            <person name="Embree M."/>
            <person name="Liu J.K."/>
            <person name="Al-Bassam M.M."/>
            <person name="Zengler K."/>
        </authorList>
    </citation>
    <scope>NUCLEOTIDE SEQUENCE</scope>
</reference>
<name>A0A0W8FF17_9ZZZZ</name>
<accession>A0A0W8FF17</accession>
<evidence type="ECO:0000313" key="2">
    <source>
        <dbReference type="EMBL" id="KUG19483.1"/>
    </source>
</evidence>
<sequence>MKILLLDPFSGAAGDMIVGALLDVGADRSRVEAAMRSVVREPTIERVDRAGIQAVRVKTHAAAHHRTLAEVLDRVSGSAAPDAAREMAKRVFVRMHRAEERIHGGHAHFHEVGADDAVADVVGACTALSSLAVDGVAVLPVALGRGAARSSHGTYPLPAPATVGILQDSDLQAFIGSEEGELCTPTGAALLAEFCTLQASKLPPFSILAVGYGAGSRNPAGTPNVLRAMLVETETPLQGDRIDILETNVDDVTGEVLGYTLSRLMAEGARDASALPALMKKGRSGHLIRVLCAPHDTDRLAEVLAAELGTLGVRCIPSVHRFTARRSIETVRVAIRGREYALDVKCGWLGDRVFSVKAEYEQAQACAGELGLPLRDVAAIAEEAARNLLRERGVLGA</sequence>
<keyword evidence="1" id="KW-0533">Nickel</keyword>
<comment type="caution">
    <text evidence="2">The sequence shown here is derived from an EMBL/GenBank/DDBJ whole genome shotgun (WGS) entry which is preliminary data.</text>
</comment>
<proteinExistence type="inferred from homology"/>
<dbReference type="PANTHER" id="PTHR36566">
    <property type="entry name" value="NICKEL INSERTION PROTEIN-RELATED"/>
    <property type="match status" value="1"/>
</dbReference>
<gene>
    <name evidence="2" type="ORF">ASZ90_010806</name>
</gene>
<dbReference type="HAMAP" id="MF_01074">
    <property type="entry name" value="LarC"/>
    <property type="match status" value="1"/>
</dbReference>
<protein>
    <recommendedName>
        <fullName evidence="3">Nickel insertion protein</fullName>
    </recommendedName>
</protein>
<dbReference type="Gene3D" id="3.30.70.1380">
    <property type="entry name" value="Transcriptional regulatory protein pf0864 domain like"/>
    <property type="match status" value="1"/>
</dbReference>
<dbReference type="PANTHER" id="PTHR36566:SF1">
    <property type="entry name" value="PYRIDINIUM-3,5-BISTHIOCARBOXYLIC ACID MONONUCLEOTIDE NICKEL INSERTION PROTEIN"/>
    <property type="match status" value="1"/>
</dbReference>
<dbReference type="AlphaFoldDB" id="A0A0W8FF17"/>
<evidence type="ECO:0008006" key="3">
    <source>
        <dbReference type="Google" id="ProtNLM"/>
    </source>
</evidence>
<dbReference type="NCBIfam" id="TIGR00299">
    <property type="entry name" value="nickel pincer cofactor biosynthesis protein LarC"/>
    <property type="match status" value="1"/>
</dbReference>
<dbReference type="InterPro" id="IPR002822">
    <property type="entry name" value="Ni_insertion"/>
</dbReference>
<dbReference type="Pfam" id="PF01969">
    <property type="entry name" value="Ni_insertion"/>
    <property type="match status" value="1"/>
</dbReference>
<dbReference type="Gene3D" id="3.10.20.300">
    <property type="entry name" value="mk0293 like domain"/>
    <property type="match status" value="1"/>
</dbReference>